<keyword evidence="11" id="KW-1185">Reference proteome</keyword>
<keyword evidence="4" id="KW-0808">Transferase</keyword>
<dbReference type="InterPro" id="IPR044851">
    <property type="entry name" value="Wax_synthase"/>
</dbReference>
<name>A0A9P6T8A3_9BASI</name>
<evidence type="ECO:0000256" key="8">
    <source>
        <dbReference type="SAM" id="Phobius"/>
    </source>
</evidence>
<evidence type="ECO:0000259" key="9">
    <source>
        <dbReference type="Pfam" id="PF13813"/>
    </source>
</evidence>
<evidence type="ECO:0000256" key="3">
    <source>
        <dbReference type="ARBA" id="ARBA00007282"/>
    </source>
</evidence>
<dbReference type="GO" id="GO:0008374">
    <property type="term" value="F:O-acyltransferase activity"/>
    <property type="evidence" value="ECO:0007669"/>
    <property type="project" value="InterPro"/>
</dbReference>
<evidence type="ECO:0000256" key="5">
    <source>
        <dbReference type="ARBA" id="ARBA00022692"/>
    </source>
</evidence>
<organism evidence="10 11">
    <name type="scientific">Cronartium quercuum f. sp. fusiforme G11</name>
    <dbReference type="NCBI Taxonomy" id="708437"/>
    <lineage>
        <taxon>Eukaryota</taxon>
        <taxon>Fungi</taxon>
        <taxon>Dikarya</taxon>
        <taxon>Basidiomycota</taxon>
        <taxon>Pucciniomycotina</taxon>
        <taxon>Pucciniomycetes</taxon>
        <taxon>Pucciniales</taxon>
        <taxon>Coleosporiaceae</taxon>
        <taxon>Cronartium</taxon>
    </lineage>
</organism>
<comment type="caution">
    <text evidence="10">The sequence shown here is derived from an EMBL/GenBank/DDBJ whole genome shotgun (WGS) entry which is preliminary data.</text>
</comment>
<feature type="transmembrane region" description="Helical" evidence="8">
    <location>
        <begin position="187"/>
        <end position="205"/>
    </location>
</feature>
<dbReference type="Pfam" id="PF13813">
    <property type="entry name" value="MBOAT_2"/>
    <property type="match status" value="1"/>
</dbReference>
<comment type="similarity">
    <text evidence="3">Belongs to the wax synthase family.</text>
</comment>
<feature type="transmembrane region" description="Helical" evidence="8">
    <location>
        <begin position="39"/>
        <end position="58"/>
    </location>
</feature>
<dbReference type="OrthoDB" id="1077582at2759"/>
<feature type="domain" description="Wax synthase" evidence="9">
    <location>
        <begin position="283"/>
        <end position="368"/>
    </location>
</feature>
<dbReference type="EMBL" id="MU167337">
    <property type="protein sequence ID" value="KAG0142806.1"/>
    <property type="molecule type" value="Genomic_DNA"/>
</dbReference>
<dbReference type="Proteomes" id="UP000886653">
    <property type="component" value="Unassembled WGS sequence"/>
</dbReference>
<dbReference type="GO" id="GO:0006629">
    <property type="term" value="P:lipid metabolic process"/>
    <property type="evidence" value="ECO:0007669"/>
    <property type="project" value="InterPro"/>
</dbReference>
<keyword evidence="6 8" id="KW-1133">Transmembrane helix</keyword>
<feature type="transmembrane region" description="Helical" evidence="8">
    <location>
        <begin position="392"/>
        <end position="410"/>
    </location>
</feature>
<keyword evidence="7 8" id="KW-0472">Membrane</keyword>
<dbReference type="PANTHER" id="PTHR31595:SF57">
    <property type="entry name" value="OS04G0481900 PROTEIN"/>
    <property type="match status" value="1"/>
</dbReference>
<gene>
    <name evidence="10" type="ORF">CROQUDRAFT_662063</name>
</gene>
<comment type="pathway">
    <text evidence="2">Secondary metabolite biosynthesis.</text>
</comment>
<evidence type="ECO:0000313" key="11">
    <source>
        <dbReference type="Proteomes" id="UP000886653"/>
    </source>
</evidence>
<dbReference type="GO" id="GO:0016020">
    <property type="term" value="C:membrane"/>
    <property type="evidence" value="ECO:0007669"/>
    <property type="project" value="UniProtKB-SubCell"/>
</dbReference>
<feature type="transmembrane region" description="Helical" evidence="8">
    <location>
        <begin position="6"/>
        <end position="27"/>
    </location>
</feature>
<evidence type="ECO:0000256" key="1">
    <source>
        <dbReference type="ARBA" id="ARBA00004141"/>
    </source>
</evidence>
<evidence type="ECO:0000256" key="7">
    <source>
        <dbReference type="ARBA" id="ARBA00023136"/>
    </source>
</evidence>
<accession>A0A9P6T8A3</accession>
<evidence type="ECO:0000256" key="4">
    <source>
        <dbReference type="ARBA" id="ARBA00022679"/>
    </source>
</evidence>
<feature type="transmembrane region" description="Helical" evidence="8">
    <location>
        <begin position="231"/>
        <end position="257"/>
    </location>
</feature>
<evidence type="ECO:0000256" key="2">
    <source>
        <dbReference type="ARBA" id="ARBA00005179"/>
    </source>
</evidence>
<proteinExistence type="inferred from homology"/>
<dbReference type="PANTHER" id="PTHR31595">
    <property type="entry name" value="LONG-CHAIN-ALCOHOL O-FATTY-ACYLTRANSFERASE 3-RELATED"/>
    <property type="match status" value="1"/>
</dbReference>
<dbReference type="AlphaFoldDB" id="A0A9P6T8A3"/>
<reference evidence="10" key="1">
    <citation type="submission" date="2013-11" db="EMBL/GenBank/DDBJ databases">
        <title>Genome sequence of the fusiform rust pathogen reveals effectors for host alternation and coevolution with pine.</title>
        <authorList>
            <consortium name="DOE Joint Genome Institute"/>
            <person name="Smith K."/>
            <person name="Pendleton A."/>
            <person name="Kubisiak T."/>
            <person name="Anderson C."/>
            <person name="Salamov A."/>
            <person name="Aerts A."/>
            <person name="Riley R."/>
            <person name="Clum A."/>
            <person name="Lindquist E."/>
            <person name="Ence D."/>
            <person name="Campbell M."/>
            <person name="Kronenberg Z."/>
            <person name="Feau N."/>
            <person name="Dhillon B."/>
            <person name="Hamelin R."/>
            <person name="Burleigh J."/>
            <person name="Smith J."/>
            <person name="Yandell M."/>
            <person name="Nelson C."/>
            <person name="Grigoriev I."/>
            <person name="Davis J."/>
        </authorList>
    </citation>
    <scope>NUCLEOTIDE SEQUENCE</scope>
    <source>
        <strain evidence="10">G11</strain>
    </source>
</reference>
<evidence type="ECO:0000256" key="6">
    <source>
        <dbReference type="ARBA" id="ARBA00022989"/>
    </source>
</evidence>
<dbReference type="InterPro" id="IPR032805">
    <property type="entry name" value="Wax_synthase_dom"/>
</dbReference>
<evidence type="ECO:0000313" key="10">
    <source>
        <dbReference type="EMBL" id="KAG0142806.1"/>
    </source>
</evidence>
<keyword evidence="5 8" id="KW-0812">Transmembrane</keyword>
<sequence>MEWYTKILRILGGYRFFFALLVQGFFLHPCYQSNKTAQLLRLGLIPIIIWLAVSSIHVRQFEPVEDFFHINFPIVSFPTFHSICLALEFGLFRGSLLEVPTSRPKNTEKEVSSELKEENLRKLNETPVTKLPPNSTFPSFAERFKFLVWLIFSPRGLRTAWSPPTSVVPVGTEMSMKKFVMSTSIKALLLQFLFTFFWAIGTSFAHNPSGVYGYLTQELGVPQNLILKKTAPFLICIPFASSAMLLIDMLGCMFNLIEVLVYHLGPKVLPSSLAPGRWDSTLYPPLFNEPWKADSLLKFWSQAWHAIFRQHILFCGSTPLSWLFRPFGKDVTRIAGLMGAMTFSGLFHEFVLATASKLDPNFSTTWVFAGSGIGMVAEIAFKKITGRQVGGLLGKVWFCGLLLILGRPGMENWVERGLGRSGVPPVAEWSKLRLFVPFGPWLPEKWLSSVSQWCTEMKI</sequence>
<protein>
    <recommendedName>
        <fullName evidence="9">Wax synthase domain-containing protein</fullName>
    </recommendedName>
</protein>
<feature type="transmembrane region" description="Helical" evidence="8">
    <location>
        <begin position="334"/>
        <end position="356"/>
    </location>
</feature>
<comment type="subcellular location">
    <subcellularLocation>
        <location evidence="1">Membrane</location>
        <topology evidence="1">Multi-pass membrane protein</topology>
    </subcellularLocation>
</comment>